<gene>
    <name evidence="1" type="ORF">D9613_004524</name>
</gene>
<accession>A0A8H4VLE2</accession>
<organism evidence="1 2">
    <name type="scientific">Agrocybe pediades</name>
    <dbReference type="NCBI Taxonomy" id="84607"/>
    <lineage>
        <taxon>Eukaryota</taxon>
        <taxon>Fungi</taxon>
        <taxon>Dikarya</taxon>
        <taxon>Basidiomycota</taxon>
        <taxon>Agaricomycotina</taxon>
        <taxon>Agaricomycetes</taxon>
        <taxon>Agaricomycetidae</taxon>
        <taxon>Agaricales</taxon>
        <taxon>Agaricineae</taxon>
        <taxon>Strophariaceae</taxon>
        <taxon>Agrocybe</taxon>
    </lineage>
</organism>
<sequence length="465" mass="52699">MSYARTRRNVFERFPPEVMSLIFETRVGMCTPETTTSCAIQLSAVCTNWCNIVRSTPQLWTTIAIRARIIRATGESPVVVKEWISRSKSLLIDLYISSKRASVYRLPKDAENLSVLVSMLAESSNKWRSVSFDIHSPFIHELCTISQGLPHLRFMRYSSKCWRAMPARKVGYLKWKEQFSPKELEIDFNLPSGSLSDVLNVRADKLTHLAVKHMDIKHCLDVIRLSPVLRSLKTAISGGSSHSLPIVRHSVLESFVIDAGSKFYSQVFSSLTLPRLRTLHLFFMQDSYSPIEDFIRRSSPPITSMRFWFIQDGDERDLQDFQTITALTPSITHLDLQFVKALHDEGNVEASVLKYLIDSGKPKSDDLSYSPPLPQLQSLSYSATSVPIGKYLWHYWDLVPALFPVSTCGSVEPSLRPLKAFSGIGFPMPTIKNIRQLVPFRKAGIDFGLRNVQIDRIAVECNYTG</sequence>
<dbReference type="AlphaFoldDB" id="A0A8H4VLE2"/>
<protein>
    <recommendedName>
        <fullName evidence="3">F-box domain-containing protein</fullName>
    </recommendedName>
</protein>
<reference evidence="1 2" key="1">
    <citation type="submission" date="2019-12" db="EMBL/GenBank/DDBJ databases">
        <authorList>
            <person name="Floudas D."/>
            <person name="Bentzer J."/>
            <person name="Ahren D."/>
            <person name="Johansson T."/>
            <person name="Persson P."/>
            <person name="Tunlid A."/>
        </authorList>
    </citation>
    <scope>NUCLEOTIDE SEQUENCE [LARGE SCALE GENOMIC DNA]</scope>
    <source>
        <strain evidence="1 2">CBS 102.39</strain>
    </source>
</reference>
<evidence type="ECO:0008006" key="3">
    <source>
        <dbReference type="Google" id="ProtNLM"/>
    </source>
</evidence>
<evidence type="ECO:0000313" key="2">
    <source>
        <dbReference type="Proteomes" id="UP000521872"/>
    </source>
</evidence>
<comment type="caution">
    <text evidence="1">The sequence shown here is derived from an EMBL/GenBank/DDBJ whole genome shotgun (WGS) entry which is preliminary data.</text>
</comment>
<evidence type="ECO:0000313" key="1">
    <source>
        <dbReference type="EMBL" id="KAF4612134.1"/>
    </source>
</evidence>
<proteinExistence type="predicted"/>
<dbReference type="Proteomes" id="UP000521872">
    <property type="component" value="Unassembled WGS sequence"/>
</dbReference>
<dbReference type="EMBL" id="JAACJL010000057">
    <property type="protein sequence ID" value="KAF4612134.1"/>
    <property type="molecule type" value="Genomic_DNA"/>
</dbReference>
<keyword evidence="2" id="KW-1185">Reference proteome</keyword>
<name>A0A8H4VLE2_9AGAR</name>